<protein>
    <submittedName>
        <fullName evidence="2">Capsid protein</fullName>
    </submittedName>
</protein>
<sequence>MAYARRYRSRPRRARRVNKRRSKRSFTKSSRYSKRRATMSKKRVLNITSVKKRDVLPSWDNAAGTGGQIGAPEILPGTTRFIFSPTARQRDSAVTTASRNKQSVFMRGYNEKMELVTNNNNSWRWRRICFTVKGYPLPQAFQFTTSGYVRNWQHFTGIDYAVIDDILFRGTRNEDYQDEMVAQTDNRRVTVHYDKTRVLASGNSASYLKQYNHWMPMNKTLVYDDDENGDEDASSYWSTTAKSGMGDYYILDIFRDVGATSESRLNIRSASTLYWHEK</sequence>
<organism evidence="2">
    <name type="scientific">Genomoviridae sp</name>
    <dbReference type="NCBI Taxonomy" id="2202565"/>
    <lineage>
        <taxon>Viruses</taxon>
        <taxon>Monodnaviria</taxon>
        <taxon>Shotokuvirae</taxon>
        <taxon>Cressdnaviricota</taxon>
        <taxon>Repensiviricetes</taxon>
        <taxon>Geplafuvirales</taxon>
        <taxon>Genomoviridae</taxon>
    </lineage>
</organism>
<proteinExistence type="predicted"/>
<name>A0A8F5MJV1_9VIRU</name>
<feature type="region of interest" description="Disordered" evidence="1">
    <location>
        <begin position="1"/>
        <end position="39"/>
    </location>
</feature>
<evidence type="ECO:0000313" key="2">
    <source>
        <dbReference type="EMBL" id="QXN75632.1"/>
    </source>
</evidence>
<accession>A0A8F5MJV1</accession>
<reference evidence="2" key="1">
    <citation type="submission" date="2021-02" db="EMBL/GenBank/DDBJ databases">
        <title>Agricultural practices are the primary influencer of seasonal variation in a dryland aerobiome.</title>
        <authorList>
            <person name="Finn D.R."/>
            <person name="Maldonado J."/>
            <person name="Schmidlin K."/>
            <person name="Kraberger S."/>
            <person name="Fontenele R.S."/>
            <person name="Herckes P."/>
            <person name="Fraser M."/>
            <person name="Garcia-Pichel F."/>
            <person name="Varsani A."/>
        </authorList>
    </citation>
    <scope>NUCLEOTIDE SEQUENCE</scope>
    <source>
        <strain evidence="2">D2_1183</strain>
    </source>
</reference>
<dbReference type="EMBL" id="MW678959">
    <property type="protein sequence ID" value="QXN75632.1"/>
    <property type="molecule type" value="Genomic_DNA"/>
</dbReference>
<evidence type="ECO:0000256" key="1">
    <source>
        <dbReference type="SAM" id="MobiDB-lite"/>
    </source>
</evidence>